<dbReference type="EMBL" id="WHUW01000121">
    <property type="protein sequence ID" value="KAF8422801.1"/>
    <property type="molecule type" value="Genomic_DNA"/>
</dbReference>
<evidence type="ECO:0000313" key="5">
    <source>
        <dbReference type="EMBL" id="KAF8422801.1"/>
    </source>
</evidence>
<evidence type="ECO:0000259" key="4">
    <source>
        <dbReference type="PROSITE" id="PS51088"/>
    </source>
</evidence>
<evidence type="ECO:0000256" key="2">
    <source>
        <dbReference type="PROSITE-ProRule" id="PRU00505"/>
    </source>
</evidence>
<reference evidence="5" key="1">
    <citation type="submission" date="2019-10" db="EMBL/GenBank/DDBJ databases">
        <authorList>
            <consortium name="DOE Joint Genome Institute"/>
            <person name="Kuo A."/>
            <person name="Miyauchi S."/>
            <person name="Kiss E."/>
            <person name="Drula E."/>
            <person name="Kohler A."/>
            <person name="Sanchez-Garcia M."/>
            <person name="Andreopoulos B."/>
            <person name="Barry K.W."/>
            <person name="Bonito G."/>
            <person name="Buee M."/>
            <person name="Carver A."/>
            <person name="Chen C."/>
            <person name="Cichocki N."/>
            <person name="Clum A."/>
            <person name="Culley D."/>
            <person name="Crous P.W."/>
            <person name="Fauchery L."/>
            <person name="Girlanda M."/>
            <person name="Hayes R."/>
            <person name="Keri Z."/>
            <person name="LaButti K."/>
            <person name="Lipzen A."/>
            <person name="Lombard V."/>
            <person name="Magnuson J."/>
            <person name="Maillard F."/>
            <person name="Morin E."/>
            <person name="Murat C."/>
            <person name="Nolan M."/>
            <person name="Ohm R."/>
            <person name="Pangilinan J."/>
            <person name="Pereira M."/>
            <person name="Perotto S."/>
            <person name="Peter M."/>
            <person name="Riley R."/>
            <person name="Sitrit Y."/>
            <person name="Stielow B."/>
            <person name="Szollosi G."/>
            <person name="Zifcakova L."/>
            <person name="Stursova M."/>
            <person name="Spatafora J.W."/>
            <person name="Tedersoo L."/>
            <person name="Vaario L.-M."/>
            <person name="Yamada A."/>
            <person name="Yan M."/>
            <person name="Wang P."/>
            <person name="Xu J."/>
            <person name="Bruns T."/>
            <person name="Baldrian P."/>
            <person name="Vilgalys R."/>
            <person name="Henrissat B."/>
            <person name="Grigoriev I.V."/>
            <person name="Hibbett D."/>
            <person name="Nagy L.G."/>
            <person name="Martin F.M."/>
        </authorList>
    </citation>
    <scope>NUCLEOTIDE SEQUENCE</scope>
    <source>
        <strain evidence="5">BED1</strain>
    </source>
</reference>
<dbReference type="Gene3D" id="6.10.20.40">
    <property type="entry name" value="TEA/ATTS domain"/>
    <property type="match status" value="1"/>
</dbReference>
<dbReference type="InterPro" id="IPR038096">
    <property type="entry name" value="TEA/ATTS_sf"/>
</dbReference>
<dbReference type="PROSITE" id="PS51088">
    <property type="entry name" value="TEA_2"/>
    <property type="match status" value="1"/>
</dbReference>
<organism evidence="5 7">
    <name type="scientific">Boletus edulis BED1</name>
    <dbReference type="NCBI Taxonomy" id="1328754"/>
    <lineage>
        <taxon>Eukaryota</taxon>
        <taxon>Fungi</taxon>
        <taxon>Dikarya</taxon>
        <taxon>Basidiomycota</taxon>
        <taxon>Agaricomycotina</taxon>
        <taxon>Agaricomycetes</taxon>
        <taxon>Agaricomycetidae</taxon>
        <taxon>Boletales</taxon>
        <taxon>Boletineae</taxon>
        <taxon>Boletaceae</taxon>
        <taxon>Boletoideae</taxon>
        <taxon>Boletus</taxon>
    </lineage>
</organism>
<feature type="region of interest" description="Disordered" evidence="3">
    <location>
        <begin position="161"/>
        <end position="220"/>
    </location>
</feature>
<feature type="domain" description="TEA" evidence="4">
    <location>
        <begin position="68"/>
        <end position="142"/>
    </location>
</feature>
<feature type="compositionally biased region" description="Pro residues" evidence="3">
    <location>
        <begin position="196"/>
        <end position="213"/>
    </location>
</feature>
<keyword evidence="7" id="KW-1185">Reference proteome</keyword>
<dbReference type="EMBL" id="WHUW01000026">
    <property type="protein sequence ID" value="KAF8435180.1"/>
    <property type="molecule type" value="Genomic_DNA"/>
</dbReference>
<proteinExistence type="inferred from homology"/>
<protein>
    <recommendedName>
        <fullName evidence="4">TEA domain-containing protein</fullName>
    </recommendedName>
</protein>
<evidence type="ECO:0000313" key="6">
    <source>
        <dbReference type="EMBL" id="KAF8435180.1"/>
    </source>
</evidence>
<sequence length="482" mass="53242">MHLSAATLTSHITYTQTGCHQSLPIPPAESPAVPFRTCTPHDQPSLRYSVEDILQIVLRNRKNWKTLKGKSEAVWPPYLEATMLMALQEYEPDDSRETRMLGRYPMRNRFISDYIHSTTGKYRSAKQVGSRLQQLRDTSEGRELIDLLTGCYRTRMNAGTCNARQPTTWDSPSSPPVSTISCDRSSPSSSSDSPATPTPPVTPMSPTMRPFPSPKARQPAEPRMPVYIDIVPQQSHSSSTGSPSPVSAVLMSNFDSSPLDAARHIRNIDPTVTFVSPSRVNGKSSYIVLLDGAPVHSEDTTLECVGPYFTSSTGRSSGEEPVLYNTPLVPKYWDVLCGAADPTLYTIVQDVHHVPDPVPNQDYGQRPRPARIFSAIYHFQYHTSGDSGSSYEQPAAEVSKSGSSMTSAFGEQTLQGSILDPGPTTTFPMSTTYGVPMREIFRTPGEVDQNLFDEPFMLDVSLEEMAFDDFVASMDNPNTFFM</sequence>
<feature type="compositionally biased region" description="Polar residues" evidence="3">
    <location>
        <begin position="161"/>
        <end position="172"/>
    </location>
</feature>
<evidence type="ECO:0000313" key="7">
    <source>
        <dbReference type="Proteomes" id="UP001194468"/>
    </source>
</evidence>
<comment type="caution">
    <text evidence="5">The sequence shown here is derived from an EMBL/GenBank/DDBJ whole genome shotgun (WGS) entry which is preliminary data.</text>
</comment>
<dbReference type="InterPro" id="IPR000818">
    <property type="entry name" value="TEA/ATTS_dom"/>
</dbReference>
<feature type="compositionally biased region" description="Low complexity" evidence="3">
    <location>
        <begin position="178"/>
        <end position="195"/>
    </location>
</feature>
<name>A0AAD4G6X4_BOLED</name>
<accession>A0AAD4G6X4</accession>
<evidence type="ECO:0000256" key="1">
    <source>
        <dbReference type="ARBA" id="ARBA00008421"/>
    </source>
</evidence>
<evidence type="ECO:0000256" key="3">
    <source>
        <dbReference type="SAM" id="MobiDB-lite"/>
    </source>
</evidence>
<feature type="DNA-binding region" description="TEA" evidence="2">
    <location>
        <begin position="68"/>
        <end position="142"/>
    </location>
</feature>
<dbReference type="AlphaFoldDB" id="A0AAD4G6X4"/>
<dbReference type="Proteomes" id="UP001194468">
    <property type="component" value="Unassembled WGS sequence"/>
</dbReference>
<dbReference type="GO" id="GO:0003700">
    <property type="term" value="F:DNA-binding transcription factor activity"/>
    <property type="evidence" value="ECO:0007669"/>
    <property type="project" value="InterPro"/>
</dbReference>
<comment type="similarity">
    <text evidence="1">Belongs to the TEC1 family.</text>
</comment>
<reference evidence="5" key="2">
    <citation type="journal article" date="2020" name="Nat. Commun.">
        <title>Large-scale genome sequencing of mycorrhizal fungi provides insights into the early evolution of symbiotic traits.</title>
        <authorList>
            <person name="Miyauchi S."/>
            <person name="Kiss E."/>
            <person name="Kuo A."/>
            <person name="Drula E."/>
            <person name="Kohler A."/>
            <person name="Sanchez-Garcia M."/>
            <person name="Morin E."/>
            <person name="Andreopoulos B."/>
            <person name="Barry K.W."/>
            <person name="Bonito G."/>
            <person name="Buee M."/>
            <person name="Carver A."/>
            <person name="Chen C."/>
            <person name="Cichocki N."/>
            <person name="Clum A."/>
            <person name="Culley D."/>
            <person name="Crous P.W."/>
            <person name="Fauchery L."/>
            <person name="Girlanda M."/>
            <person name="Hayes R.D."/>
            <person name="Keri Z."/>
            <person name="LaButti K."/>
            <person name="Lipzen A."/>
            <person name="Lombard V."/>
            <person name="Magnuson J."/>
            <person name="Maillard F."/>
            <person name="Murat C."/>
            <person name="Nolan M."/>
            <person name="Ohm R.A."/>
            <person name="Pangilinan J."/>
            <person name="Pereira M.F."/>
            <person name="Perotto S."/>
            <person name="Peter M."/>
            <person name="Pfister S."/>
            <person name="Riley R."/>
            <person name="Sitrit Y."/>
            <person name="Stielow J.B."/>
            <person name="Szollosi G."/>
            <person name="Zifcakova L."/>
            <person name="Stursova M."/>
            <person name="Spatafora J.W."/>
            <person name="Tedersoo L."/>
            <person name="Vaario L.M."/>
            <person name="Yamada A."/>
            <person name="Yan M."/>
            <person name="Wang P."/>
            <person name="Xu J."/>
            <person name="Bruns T."/>
            <person name="Baldrian P."/>
            <person name="Vilgalys R."/>
            <person name="Dunand C."/>
            <person name="Henrissat B."/>
            <person name="Grigoriev I.V."/>
            <person name="Hibbett D."/>
            <person name="Nagy L.G."/>
            <person name="Martin F.M."/>
        </authorList>
    </citation>
    <scope>NUCLEOTIDE SEQUENCE</scope>
    <source>
        <strain evidence="5">BED1</strain>
    </source>
</reference>
<dbReference type="Pfam" id="PF01285">
    <property type="entry name" value="TEA"/>
    <property type="match status" value="1"/>
</dbReference>
<gene>
    <name evidence="6" type="ORF">L210DRAFT_3648833</name>
    <name evidence="5" type="ORF">L210DRAFT_3654021</name>
</gene>
<dbReference type="SMART" id="SM00426">
    <property type="entry name" value="TEA"/>
    <property type="match status" value="1"/>
</dbReference>